<accession>A0AAV2LZX9</accession>
<dbReference type="EMBL" id="OZ035827">
    <property type="protein sequence ID" value="CAL1606605.1"/>
    <property type="molecule type" value="Genomic_DNA"/>
</dbReference>
<reference evidence="2 3" key="1">
    <citation type="submission" date="2024-04" db="EMBL/GenBank/DDBJ databases">
        <authorList>
            <person name="Waldvogel A.-M."/>
            <person name="Schoenle A."/>
        </authorList>
    </citation>
    <scope>NUCLEOTIDE SEQUENCE [LARGE SCALE GENOMIC DNA]</scope>
</reference>
<sequence length="81" mass="8864">MTISKARLTFGVRAIWSQSILIKPKGEFDIFEQTPGHTPIGLTTPDLTTPNLTTPDLTTPYLTTPYLTTPDLTTSDLTTPT</sequence>
<dbReference type="Proteomes" id="UP001497482">
    <property type="component" value="Chromosome 5"/>
</dbReference>
<evidence type="ECO:0000256" key="1">
    <source>
        <dbReference type="SAM" id="MobiDB-lite"/>
    </source>
</evidence>
<evidence type="ECO:0000313" key="3">
    <source>
        <dbReference type="Proteomes" id="UP001497482"/>
    </source>
</evidence>
<evidence type="ECO:0000313" key="2">
    <source>
        <dbReference type="EMBL" id="CAL1606605.1"/>
    </source>
</evidence>
<feature type="region of interest" description="Disordered" evidence="1">
    <location>
        <begin position="36"/>
        <end position="60"/>
    </location>
</feature>
<feature type="compositionally biased region" description="Low complexity" evidence="1">
    <location>
        <begin position="42"/>
        <end position="60"/>
    </location>
</feature>
<organism evidence="2 3">
    <name type="scientific">Knipowitschia caucasica</name>
    <name type="common">Caucasian dwarf goby</name>
    <name type="synonym">Pomatoschistus caucasicus</name>
    <dbReference type="NCBI Taxonomy" id="637954"/>
    <lineage>
        <taxon>Eukaryota</taxon>
        <taxon>Metazoa</taxon>
        <taxon>Chordata</taxon>
        <taxon>Craniata</taxon>
        <taxon>Vertebrata</taxon>
        <taxon>Euteleostomi</taxon>
        <taxon>Actinopterygii</taxon>
        <taxon>Neopterygii</taxon>
        <taxon>Teleostei</taxon>
        <taxon>Neoteleostei</taxon>
        <taxon>Acanthomorphata</taxon>
        <taxon>Gobiaria</taxon>
        <taxon>Gobiiformes</taxon>
        <taxon>Gobioidei</taxon>
        <taxon>Gobiidae</taxon>
        <taxon>Gobiinae</taxon>
        <taxon>Knipowitschia</taxon>
    </lineage>
</organism>
<name>A0AAV2LZX9_KNICA</name>
<protein>
    <submittedName>
        <fullName evidence="2">Uncharacterized protein</fullName>
    </submittedName>
</protein>
<dbReference type="AlphaFoldDB" id="A0AAV2LZX9"/>
<gene>
    <name evidence="2" type="ORF">KC01_LOCUS33749</name>
</gene>
<keyword evidence="3" id="KW-1185">Reference proteome</keyword>
<proteinExistence type="predicted"/>